<dbReference type="PRINTS" id="PR00032">
    <property type="entry name" value="HTHARAC"/>
</dbReference>
<dbReference type="RefSeq" id="WP_284918724.1">
    <property type="nucleotide sequence ID" value="NZ_CP126980.1"/>
</dbReference>
<dbReference type="InterPro" id="IPR009057">
    <property type="entry name" value="Homeodomain-like_sf"/>
</dbReference>
<name>A0ABY8WKE5_9ACTN</name>
<dbReference type="InterPro" id="IPR018060">
    <property type="entry name" value="HTH_AraC"/>
</dbReference>
<evidence type="ECO:0000256" key="1">
    <source>
        <dbReference type="ARBA" id="ARBA00022490"/>
    </source>
</evidence>
<keyword evidence="2" id="KW-0805">Transcription regulation</keyword>
<dbReference type="EMBL" id="CP126980">
    <property type="protein sequence ID" value="WIM97332.1"/>
    <property type="molecule type" value="Genomic_DNA"/>
</dbReference>
<dbReference type="InterPro" id="IPR037923">
    <property type="entry name" value="HTH-like"/>
</dbReference>
<dbReference type="InterPro" id="IPR050204">
    <property type="entry name" value="AraC_XylS_family_regulators"/>
</dbReference>
<dbReference type="InterPro" id="IPR020449">
    <property type="entry name" value="Tscrpt_reg_AraC-type_HTH"/>
</dbReference>
<evidence type="ECO:0000313" key="7">
    <source>
        <dbReference type="Proteomes" id="UP001240150"/>
    </source>
</evidence>
<dbReference type="SMART" id="SM00342">
    <property type="entry name" value="HTH_ARAC"/>
    <property type="match status" value="1"/>
</dbReference>
<proteinExistence type="predicted"/>
<keyword evidence="4" id="KW-0804">Transcription</keyword>
<dbReference type="SUPFAM" id="SSF46689">
    <property type="entry name" value="Homeodomain-like"/>
    <property type="match status" value="1"/>
</dbReference>
<dbReference type="Pfam" id="PF02311">
    <property type="entry name" value="AraC_binding"/>
    <property type="match status" value="1"/>
</dbReference>
<organism evidence="6 7">
    <name type="scientific">Actinoplanes oblitus</name>
    <dbReference type="NCBI Taxonomy" id="3040509"/>
    <lineage>
        <taxon>Bacteria</taxon>
        <taxon>Bacillati</taxon>
        <taxon>Actinomycetota</taxon>
        <taxon>Actinomycetes</taxon>
        <taxon>Micromonosporales</taxon>
        <taxon>Micromonosporaceae</taxon>
        <taxon>Actinoplanes</taxon>
    </lineage>
</organism>
<dbReference type="PANTHER" id="PTHR46796:SF13">
    <property type="entry name" value="HTH-TYPE TRANSCRIPTIONAL ACTIVATOR RHAS"/>
    <property type="match status" value="1"/>
</dbReference>
<dbReference type="SUPFAM" id="SSF51215">
    <property type="entry name" value="Regulatory protein AraC"/>
    <property type="match status" value="1"/>
</dbReference>
<evidence type="ECO:0000256" key="3">
    <source>
        <dbReference type="ARBA" id="ARBA00023125"/>
    </source>
</evidence>
<keyword evidence="7" id="KW-1185">Reference proteome</keyword>
<dbReference type="Pfam" id="PF12833">
    <property type="entry name" value="HTH_18"/>
    <property type="match status" value="1"/>
</dbReference>
<evidence type="ECO:0000256" key="4">
    <source>
        <dbReference type="ARBA" id="ARBA00023163"/>
    </source>
</evidence>
<dbReference type="InterPro" id="IPR003313">
    <property type="entry name" value="AraC-bd"/>
</dbReference>
<feature type="domain" description="HTH araC/xylS-type" evidence="5">
    <location>
        <begin position="178"/>
        <end position="280"/>
    </location>
</feature>
<keyword evidence="1" id="KW-0963">Cytoplasm</keyword>
<evidence type="ECO:0000313" key="6">
    <source>
        <dbReference type="EMBL" id="WIM97332.1"/>
    </source>
</evidence>
<dbReference type="Proteomes" id="UP001240150">
    <property type="component" value="Chromosome"/>
</dbReference>
<dbReference type="PANTHER" id="PTHR46796">
    <property type="entry name" value="HTH-TYPE TRANSCRIPTIONAL ACTIVATOR RHAS-RELATED"/>
    <property type="match status" value="1"/>
</dbReference>
<dbReference type="Gene3D" id="1.10.10.60">
    <property type="entry name" value="Homeodomain-like"/>
    <property type="match status" value="2"/>
</dbReference>
<evidence type="ECO:0000256" key="2">
    <source>
        <dbReference type="ARBA" id="ARBA00023015"/>
    </source>
</evidence>
<accession>A0ABY8WKE5</accession>
<protein>
    <submittedName>
        <fullName evidence="6">Helix-turn-helix domain-containing protein</fullName>
    </submittedName>
</protein>
<keyword evidence="3" id="KW-0238">DNA-binding</keyword>
<evidence type="ECO:0000259" key="5">
    <source>
        <dbReference type="PROSITE" id="PS01124"/>
    </source>
</evidence>
<reference evidence="6 7" key="1">
    <citation type="submission" date="2023-06" db="EMBL/GenBank/DDBJ databases">
        <authorList>
            <person name="Yushchuk O."/>
            <person name="Binda E."/>
            <person name="Ruckert-Reed C."/>
            <person name="Fedorenko V."/>
            <person name="Kalinowski J."/>
            <person name="Marinelli F."/>
        </authorList>
    </citation>
    <scope>NUCLEOTIDE SEQUENCE [LARGE SCALE GENOMIC DNA]</scope>
    <source>
        <strain evidence="6 7">NRRL 3884</strain>
    </source>
</reference>
<gene>
    <name evidence="6" type="ORF">ACTOB_000840</name>
</gene>
<dbReference type="PROSITE" id="PS01124">
    <property type="entry name" value="HTH_ARAC_FAMILY_2"/>
    <property type="match status" value="1"/>
</dbReference>
<sequence>MRRWADPLPRHDLEVPDPEVLPFAIGTFDRIGPLAHADFAHRHTFYEIDFVTGGHGAHVVDLAERALCPPHLCFVTPGQIHYWRASGLRGHVVLCTDDFLLAHPGDREALHLLAALPWRRLDPAEAGRIRWLIRQMERERHAREAGFATALQSYLHLLIVEAGRLHRGRPPGGGEPAASLVRRFRELLADEDFGEWTVAAYAARLGVSASALNETVRQAMGATPGQVIRRLRTLEAKRLLAGAELSVTQVARRLGFADPAYFCRFFRRETGRTPGGFRDGVREKHQHPGV</sequence>